<dbReference type="EMBL" id="CANHGI010000004">
    <property type="protein sequence ID" value="CAI5447410.1"/>
    <property type="molecule type" value="Genomic_DNA"/>
</dbReference>
<feature type="signal peptide" evidence="1">
    <location>
        <begin position="1"/>
        <end position="20"/>
    </location>
</feature>
<dbReference type="InterPro" id="IPR028150">
    <property type="entry name" value="Lustrin_cystein"/>
</dbReference>
<evidence type="ECO:0000313" key="3">
    <source>
        <dbReference type="Proteomes" id="UP001152747"/>
    </source>
</evidence>
<protein>
    <recommendedName>
        <fullName evidence="4">WAP domain-containing protein</fullName>
    </recommendedName>
</protein>
<gene>
    <name evidence="2" type="ORF">CAMP_LOCUS10047</name>
</gene>
<keyword evidence="1" id="KW-0732">Signal</keyword>
<evidence type="ECO:0000313" key="2">
    <source>
        <dbReference type="EMBL" id="CAI5447410.1"/>
    </source>
</evidence>
<evidence type="ECO:0000256" key="1">
    <source>
        <dbReference type="SAM" id="SignalP"/>
    </source>
</evidence>
<dbReference type="AlphaFoldDB" id="A0A9P1ILS3"/>
<dbReference type="Gene3D" id="3.90.280.10">
    <property type="entry name" value="PEBP-like"/>
    <property type="match status" value="1"/>
</dbReference>
<reference evidence="2" key="1">
    <citation type="submission" date="2022-11" db="EMBL/GenBank/DDBJ databases">
        <authorList>
            <person name="Kikuchi T."/>
        </authorList>
    </citation>
    <scope>NUCLEOTIDE SEQUENCE</scope>
    <source>
        <strain evidence="2">PS1010</strain>
    </source>
</reference>
<proteinExistence type="predicted"/>
<organism evidence="2 3">
    <name type="scientific">Caenorhabditis angaria</name>
    <dbReference type="NCBI Taxonomy" id="860376"/>
    <lineage>
        <taxon>Eukaryota</taxon>
        <taxon>Metazoa</taxon>
        <taxon>Ecdysozoa</taxon>
        <taxon>Nematoda</taxon>
        <taxon>Chromadorea</taxon>
        <taxon>Rhabditida</taxon>
        <taxon>Rhabditina</taxon>
        <taxon>Rhabditomorpha</taxon>
        <taxon>Rhabditoidea</taxon>
        <taxon>Rhabditidae</taxon>
        <taxon>Peloderinae</taxon>
        <taxon>Caenorhabditis</taxon>
    </lineage>
</organism>
<dbReference type="Proteomes" id="UP001152747">
    <property type="component" value="Unassembled WGS sequence"/>
</dbReference>
<comment type="caution">
    <text evidence="2">The sequence shown here is derived from an EMBL/GenBank/DDBJ whole genome shotgun (WGS) entry which is preliminary data.</text>
</comment>
<dbReference type="OrthoDB" id="5771237at2759"/>
<dbReference type="InterPro" id="IPR006150">
    <property type="entry name" value="Cys_repeat_1"/>
</dbReference>
<keyword evidence="3" id="KW-1185">Reference proteome</keyword>
<sequence length="325" mass="36827">MKIFVFFTVLFWVTVENAGALKYRRLVNKWSHSDCVRPWQISMMTKPTLRVPARPIECNPDEEKDENCPAGRNSICQYSLKTLRYICCEDKKDAEIPTCPKYHETLLLTCGGISAAGQCPRGFRCLSSVQDDTVKLCCKPNRTLTYKEPESTFRENRIVPRLLPISPAHELTASFQGEKITMGQLFDAQNLEQLSEPPVMSSAVELHDEKLYTIILVDSTSKTVSWMVANIAAFDGQLEIHRRTKSAVTYQAPDVEDQPAGIHTMVLALFQQSDTWSQRDLSRIAADDEFSLATWISANSEIIEPQPIAATFYGFSTKKDDRRFL</sequence>
<name>A0A9P1ILS3_9PELO</name>
<feature type="chain" id="PRO_5040514278" description="WAP domain-containing protein" evidence="1">
    <location>
        <begin position="21"/>
        <end position="325"/>
    </location>
</feature>
<accession>A0A9P1ILS3</accession>
<evidence type="ECO:0008006" key="4">
    <source>
        <dbReference type="Google" id="ProtNLM"/>
    </source>
</evidence>
<dbReference type="InterPro" id="IPR036610">
    <property type="entry name" value="PEBP-like_sf"/>
</dbReference>
<dbReference type="Pfam" id="PF14625">
    <property type="entry name" value="Lustrin_cystein"/>
    <property type="match status" value="1"/>
</dbReference>
<dbReference type="SUPFAM" id="SSF49777">
    <property type="entry name" value="PEBP-like"/>
    <property type="match status" value="1"/>
</dbReference>
<dbReference type="SMART" id="SM00289">
    <property type="entry name" value="WR1"/>
    <property type="match status" value="2"/>
</dbReference>